<evidence type="ECO:0000313" key="1">
    <source>
        <dbReference type="EMBL" id="UYP18686.1"/>
    </source>
</evidence>
<keyword evidence="2" id="KW-1185">Reference proteome</keyword>
<protein>
    <submittedName>
        <fullName evidence="1">DUF6319 family protein</fullName>
    </submittedName>
</protein>
<dbReference type="Proteomes" id="UP001156484">
    <property type="component" value="Chromosome"/>
</dbReference>
<organism evidence="1 2">
    <name type="scientific">Rhodococcus sacchari</name>
    <dbReference type="NCBI Taxonomy" id="2962047"/>
    <lineage>
        <taxon>Bacteria</taxon>
        <taxon>Bacillati</taxon>
        <taxon>Actinomycetota</taxon>
        <taxon>Actinomycetes</taxon>
        <taxon>Mycobacteriales</taxon>
        <taxon>Nocardiaceae</taxon>
        <taxon>Rhodococcus</taxon>
    </lineage>
</organism>
<name>A0ACD4DFB2_9NOCA</name>
<accession>A0ACD4DFB2</accession>
<sequence>MPPRRRADHLTEEQLGELSTALAEGRRATVYLVDGIPSLGIDPGTSGRVVSISGTTVVVRPKGVDDELPFEIDELRATKEPAAAPKRPAGTRRPAPAKTTPAKAAPVKSVPAAPAPRADARPAPAPRRTPAAPRAEEKPVTQTPAAARPAAPAPAKPKTPARKAKKAPSITITVTIDPENEWTVGVAHGARKVGRPAPVAPDAVERAVRELGDPTAVEAVQSVIEEARRAAEERVAQLSRELEEARKALECLGTTRKSGGHL</sequence>
<proteinExistence type="predicted"/>
<dbReference type="EMBL" id="CP107551">
    <property type="protein sequence ID" value="UYP18686.1"/>
    <property type="molecule type" value="Genomic_DNA"/>
</dbReference>
<reference evidence="1" key="1">
    <citation type="submission" date="2022-10" db="EMBL/GenBank/DDBJ databases">
        <title>Rhodococcus ferula Z13 complete genome.</title>
        <authorList>
            <person name="Long X."/>
            <person name="Zang M."/>
        </authorList>
    </citation>
    <scope>NUCLEOTIDE SEQUENCE</scope>
    <source>
        <strain evidence="1">Z13</strain>
    </source>
</reference>
<gene>
    <name evidence="1" type="ORF">OED52_18930</name>
</gene>
<evidence type="ECO:0000313" key="2">
    <source>
        <dbReference type="Proteomes" id="UP001156484"/>
    </source>
</evidence>